<protein>
    <recommendedName>
        <fullName evidence="4">DUF2891 domain-containing protein</fullName>
    </recommendedName>
</protein>
<dbReference type="Proteomes" id="UP000008366">
    <property type="component" value="Unassembled WGS sequence"/>
</dbReference>
<sequence length="349" mass="37434">MPGARHTERMTATSGVGSPGGPTYPADAWARVACEALATVYPYAPGHVVTGPEDVDVRPQTLHPAFWGCLDWHSSVHMQASLLVLLADGPLSEPVAARCRELLDARLTWAAIEVEVEYLRGRPSFERPYGWGWALMLAAQARGTRWEGPVAPLAEQIVELVPAWLAQPLPVRHGVHSNSAFALTLVLRAVAALDRPELTQLARARAIDWFGADGPADTSAEPSGHDFLSPALTQAALMMRVLPQAGRSGWLAGYLPGLGEGAHGHLLTPPLTQDTSDGQLAHLLGLSLSRAWQLRELAPYLPEPARAAVLAAAEALFEAVAPVVTDGDFMLTHWLVTFALFAHLAGRPQ</sequence>
<feature type="region of interest" description="Disordered" evidence="1">
    <location>
        <begin position="1"/>
        <end position="20"/>
    </location>
</feature>
<name>K6W860_9MICO</name>
<dbReference type="AlphaFoldDB" id="K6W860"/>
<accession>K6W860</accession>
<dbReference type="eggNOG" id="ENOG502Z7RS">
    <property type="taxonomic scope" value="Bacteria"/>
</dbReference>
<dbReference type="EMBL" id="BAHD01000019">
    <property type="protein sequence ID" value="GAB95370.1"/>
    <property type="molecule type" value="Genomic_DNA"/>
</dbReference>
<organism evidence="2 3">
    <name type="scientific">Kineosphaera limosa NBRC 100340</name>
    <dbReference type="NCBI Taxonomy" id="1184609"/>
    <lineage>
        <taxon>Bacteria</taxon>
        <taxon>Bacillati</taxon>
        <taxon>Actinomycetota</taxon>
        <taxon>Actinomycetes</taxon>
        <taxon>Micrococcales</taxon>
        <taxon>Dermatophilaceae</taxon>
        <taxon>Kineosphaera</taxon>
    </lineage>
</organism>
<dbReference type="STRING" id="1184609.KILIM_019_00220"/>
<evidence type="ECO:0000256" key="1">
    <source>
        <dbReference type="SAM" id="MobiDB-lite"/>
    </source>
</evidence>
<evidence type="ECO:0000313" key="2">
    <source>
        <dbReference type="EMBL" id="GAB95370.1"/>
    </source>
</evidence>
<keyword evidence="3" id="KW-1185">Reference proteome</keyword>
<dbReference type="InterPro" id="IPR021365">
    <property type="entry name" value="DUF2891"/>
</dbReference>
<evidence type="ECO:0000313" key="3">
    <source>
        <dbReference type="Proteomes" id="UP000008366"/>
    </source>
</evidence>
<dbReference type="Pfam" id="PF11199">
    <property type="entry name" value="DUF2891"/>
    <property type="match status" value="1"/>
</dbReference>
<reference evidence="2 3" key="1">
    <citation type="submission" date="2012-08" db="EMBL/GenBank/DDBJ databases">
        <title>Whole genome shotgun sequence of Kineosphaera limosa NBRC 100340.</title>
        <authorList>
            <person name="Yoshida I."/>
            <person name="Isaki S."/>
            <person name="Hosoyama A."/>
            <person name="Tsuchikane K."/>
            <person name="Katsumata H."/>
            <person name="Ando Y."/>
            <person name="Ohji S."/>
            <person name="Hamada M."/>
            <person name="Tamura T."/>
            <person name="Yamazoe A."/>
            <person name="Yamazaki S."/>
            <person name="Fujita N."/>
        </authorList>
    </citation>
    <scope>NUCLEOTIDE SEQUENCE [LARGE SCALE GENOMIC DNA]</scope>
    <source>
        <strain evidence="2 3">NBRC 100340</strain>
    </source>
</reference>
<comment type="caution">
    <text evidence="2">The sequence shown here is derived from an EMBL/GenBank/DDBJ whole genome shotgun (WGS) entry which is preliminary data.</text>
</comment>
<gene>
    <name evidence="2" type="ORF">KILIM_019_00220</name>
</gene>
<evidence type="ECO:0008006" key="4">
    <source>
        <dbReference type="Google" id="ProtNLM"/>
    </source>
</evidence>
<proteinExistence type="predicted"/>